<protein>
    <submittedName>
        <fullName evidence="2">Uncharacterized protein</fullName>
    </submittedName>
</protein>
<name>A0A2P2QQ79_RHIMU</name>
<proteinExistence type="predicted"/>
<feature type="transmembrane region" description="Helical" evidence="1">
    <location>
        <begin position="6"/>
        <end position="26"/>
    </location>
</feature>
<evidence type="ECO:0000313" key="2">
    <source>
        <dbReference type="EMBL" id="MBX69172.1"/>
    </source>
</evidence>
<keyword evidence="1" id="KW-0812">Transmembrane</keyword>
<organism evidence="2">
    <name type="scientific">Rhizophora mucronata</name>
    <name type="common">Asiatic mangrove</name>
    <dbReference type="NCBI Taxonomy" id="61149"/>
    <lineage>
        <taxon>Eukaryota</taxon>
        <taxon>Viridiplantae</taxon>
        <taxon>Streptophyta</taxon>
        <taxon>Embryophyta</taxon>
        <taxon>Tracheophyta</taxon>
        <taxon>Spermatophyta</taxon>
        <taxon>Magnoliopsida</taxon>
        <taxon>eudicotyledons</taxon>
        <taxon>Gunneridae</taxon>
        <taxon>Pentapetalae</taxon>
        <taxon>rosids</taxon>
        <taxon>fabids</taxon>
        <taxon>Malpighiales</taxon>
        <taxon>Rhizophoraceae</taxon>
        <taxon>Rhizophora</taxon>
    </lineage>
</organism>
<keyword evidence="1" id="KW-0472">Membrane</keyword>
<dbReference type="EMBL" id="GGEC01088688">
    <property type="protein sequence ID" value="MBX69172.1"/>
    <property type="molecule type" value="Transcribed_RNA"/>
</dbReference>
<keyword evidence="1" id="KW-1133">Transmembrane helix</keyword>
<accession>A0A2P2QQ79</accession>
<evidence type="ECO:0000256" key="1">
    <source>
        <dbReference type="SAM" id="Phobius"/>
    </source>
</evidence>
<reference evidence="2" key="1">
    <citation type="submission" date="2018-02" db="EMBL/GenBank/DDBJ databases">
        <title>Rhizophora mucronata_Transcriptome.</title>
        <authorList>
            <person name="Meera S.P."/>
            <person name="Sreeshan A."/>
            <person name="Augustine A."/>
        </authorList>
    </citation>
    <scope>NUCLEOTIDE SEQUENCE</scope>
    <source>
        <tissue evidence="2">Leaf</tissue>
    </source>
</reference>
<sequence length="33" mass="3942">MCLYCQYVLFGSISFHHSCCFIIISYKITYNSR</sequence>
<dbReference type="AlphaFoldDB" id="A0A2P2QQ79"/>